<organism evidence="2 3">
    <name type="scientific">Stachybotrys chartarum (strain CBS 109288 / IBT 7711)</name>
    <name type="common">Toxic black mold</name>
    <name type="synonym">Stilbospora chartarum</name>
    <dbReference type="NCBI Taxonomy" id="1280523"/>
    <lineage>
        <taxon>Eukaryota</taxon>
        <taxon>Fungi</taxon>
        <taxon>Dikarya</taxon>
        <taxon>Ascomycota</taxon>
        <taxon>Pezizomycotina</taxon>
        <taxon>Sordariomycetes</taxon>
        <taxon>Hypocreomycetidae</taxon>
        <taxon>Hypocreales</taxon>
        <taxon>Stachybotryaceae</taxon>
        <taxon>Stachybotrys</taxon>
    </lineage>
</organism>
<dbReference type="OrthoDB" id="4174112at2759"/>
<sequence length="390" mass="42306">MPARVKANKVSKPNRQGKGHPREDAVTLKLQEHLEQSNNSFDDAGTGFDYGSAPGHPSVQHAAPFELHPPGSRESSLSPGLFLDSDLLQQAGSSVLLLQQHPSPPLSNEEAAAHYYASQPQPTTEPRLTAVDVAFGRFGTSINTDSALSKRLAGETAVREATQRRHEQKLNMDRRSNVEALFAHMTGTPSAQPCKNCYKGHGPWTECIVYENQLCGSCSNCWYNASGSRCTFHETNIHPVKPPAASRAPTVPDTTAPLRSSTDSPSPETTAGSILSMPSLGGVDIQVLASVHNSVETMKTRHPSRNLVRRSMGDGIHFSKQSRYVARIEAAAEELGMRIAEYDEYLCTPEGVAKNQRLLTEQGHDAQRAPTATMDTSCHEDTVKMSGILA</sequence>
<dbReference type="EMBL" id="KL648627">
    <property type="protein sequence ID" value="KEY67248.1"/>
    <property type="molecule type" value="Genomic_DNA"/>
</dbReference>
<evidence type="ECO:0000256" key="1">
    <source>
        <dbReference type="SAM" id="MobiDB-lite"/>
    </source>
</evidence>
<dbReference type="Pfam" id="PF12511">
    <property type="entry name" value="DUF3716"/>
    <property type="match status" value="1"/>
</dbReference>
<dbReference type="HOGENOM" id="CLU_047032_1_0_1"/>
<gene>
    <name evidence="2" type="ORF">S7711_06715</name>
</gene>
<feature type="compositionally biased region" description="Polar residues" evidence="1">
    <location>
        <begin position="257"/>
        <end position="273"/>
    </location>
</feature>
<feature type="compositionally biased region" description="Basic and acidic residues" evidence="1">
    <location>
        <begin position="20"/>
        <end position="35"/>
    </location>
</feature>
<feature type="region of interest" description="Disordered" evidence="1">
    <location>
        <begin position="241"/>
        <end position="276"/>
    </location>
</feature>
<protein>
    <submittedName>
        <fullName evidence="2">Uncharacterized protein</fullName>
    </submittedName>
</protein>
<evidence type="ECO:0000313" key="3">
    <source>
        <dbReference type="Proteomes" id="UP000028045"/>
    </source>
</evidence>
<dbReference type="Proteomes" id="UP000028045">
    <property type="component" value="Unassembled WGS sequence"/>
</dbReference>
<keyword evidence="3" id="KW-1185">Reference proteome</keyword>
<feature type="region of interest" description="Disordered" evidence="1">
    <location>
        <begin position="1"/>
        <end position="80"/>
    </location>
</feature>
<dbReference type="InterPro" id="IPR022190">
    <property type="entry name" value="DUF3716"/>
</dbReference>
<accession>A0A084APL9</accession>
<proteinExistence type="predicted"/>
<dbReference type="AlphaFoldDB" id="A0A084APL9"/>
<reference evidence="2 3" key="1">
    <citation type="journal article" date="2014" name="BMC Genomics">
        <title>Comparative genome sequencing reveals chemotype-specific gene clusters in the toxigenic black mold Stachybotrys.</title>
        <authorList>
            <person name="Semeiks J."/>
            <person name="Borek D."/>
            <person name="Otwinowski Z."/>
            <person name="Grishin N.V."/>
        </authorList>
    </citation>
    <scope>NUCLEOTIDE SEQUENCE [LARGE SCALE GENOMIC DNA]</scope>
    <source>
        <strain evidence="3">CBS 109288 / IBT 7711</strain>
    </source>
</reference>
<evidence type="ECO:0000313" key="2">
    <source>
        <dbReference type="EMBL" id="KEY67248.1"/>
    </source>
</evidence>
<name>A0A084APL9_STACB</name>